<dbReference type="AlphaFoldDB" id="A0A914Y037"/>
<evidence type="ECO:0000313" key="3">
    <source>
        <dbReference type="Proteomes" id="UP000887577"/>
    </source>
</evidence>
<accession>A0A914Y037</accession>
<keyword evidence="2" id="KW-1133">Transmembrane helix</keyword>
<keyword evidence="2" id="KW-0812">Transmembrane</keyword>
<proteinExistence type="predicted"/>
<dbReference type="WBParaSite" id="PSU_v2.g12821.t1">
    <property type="protein sequence ID" value="PSU_v2.g12821.t1"/>
    <property type="gene ID" value="PSU_v2.g12821"/>
</dbReference>
<evidence type="ECO:0000313" key="4">
    <source>
        <dbReference type="WBParaSite" id="PSU_v2.g12821.t1"/>
    </source>
</evidence>
<keyword evidence="2" id="KW-0472">Membrane</keyword>
<dbReference type="PANTHER" id="PTHR16861">
    <property type="entry name" value="GLYCOPROTEIN 38"/>
    <property type="match status" value="1"/>
</dbReference>
<keyword evidence="3" id="KW-1185">Reference proteome</keyword>
<sequence>MASQSGGPASGEINLSTTRVPSLQLLIDPANMSATNSTNPTSDGGGGGLSGGAIAGIVIGVIVGVIIIAIVTFLIIRKVRDQRKNHGEYRPQLEENLHAKDLPYLPPPNIEGHLG</sequence>
<feature type="region of interest" description="Disordered" evidence="1">
    <location>
        <begin position="87"/>
        <end position="115"/>
    </location>
</feature>
<feature type="transmembrane region" description="Helical" evidence="2">
    <location>
        <begin position="53"/>
        <end position="76"/>
    </location>
</feature>
<reference evidence="4" key="1">
    <citation type="submission" date="2022-11" db="UniProtKB">
        <authorList>
            <consortium name="WormBaseParasite"/>
        </authorList>
    </citation>
    <scope>IDENTIFICATION</scope>
</reference>
<dbReference type="PANTHER" id="PTHR16861:SF4">
    <property type="entry name" value="SH3 DOMAIN PROTEIN (AFU_ORTHOLOGUE AFUA_1G13610)"/>
    <property type="match status" value="1"/>
</dbReference>
<dbReference type="Proteomes" id="UP000887577">
    <property type="component" value="Unplaced"/>
</dbReference>
<organism evidence="3 4">
    <name type="scientific">Panagrolaimus superbus</name>
    <dbReference type="NCBI Taxonomy" id="310955"/>
    <lineage>
        <taxon>Eukaryota</taxon>
        <taxon>Metazoa</taxon>
        <taxon>Ecdysozoa</taxon>
        <taxon>Nematoda</taxon>
        <taxon>Chromadorea</taxon>
        <taxon>Rhabditida</taxon>
        <taxon>Tylenchina</taxon>
        <taxon>Panagrolaimomorpha</taxon>
        <taxon>Panagrolaimoidea</taxon>
        <taxon>Panagrolaimidae</taxon>
        <taxon>Panagrolaimus</taxon>
    </lineage>
</organism>
<evidence type="ECO:0000256" key="1">
    <source>
        <dbReference type="SAM" id="MobiDB-lite"/>
    </source>
</evidence>
<protein>
    <submittedName>
        <fullName evidence="4">Uncharacterized protein</fullName>
    </submittedName>
</protein>
<evidence type="ECO:0000256" key="2">
    <source>
        <dbReference type="SAM" id="Phobius"/>
    </source>
</evidence>
<name>A0A914Y037_9BILA</name>
<feature type="compositionally biased region" description="Basic and acidic residues" evidence="1">
    <location>
        <begin position="87"/>
        <end position="101"/>
    </location>
</feature>